<dbReference type="InterPro" id="IPR036864">
    <property type="entry name" value="Zn2-C6_fun-type_DNA-bd_sf"/>
</dbReference>
<evidence type="ECO:0000259" key="3">
    <source>
        <dbReference type="PROSITE" id="PS50048"/>
    </source>
</evidence>
<accession>A0A2N6NNB7</accession>
<dbReference type="InterPro" id="IPR050613">
    <property type="entry name" value="Sec_Metabolite_Reg"/>
</dbReference>
<sequence>MDFSLDGKALLSVPPQKRSRVLLSCAPCRASKLKCDRSQPCSQCAKKDRPAACVYAPKPVKRKPPPKGMSARLKRLEGMVRNMMEAEAAENAAEGGRRQMIEDMKTYFDDEDDEVEGDSPGRDLEAAEILLSPRGGPGSRDELIGNIPEKYIADRLIMRYFSSASPSQCKTIVMLDMAN</sequence>
<reference evidence="4 5" key="1">
    <citation type="journal article" date="2016" name="Appl. Microbiol. Biotechnol.">
        <title>Characterization of T-DNA insertion mutants with decreased virulence in the entomopathogenic fungus Beauveria bassiana JEF-007.</title>
        <authorList>
            <person name="Kim S."/>
            <person name="Lee S.J."/>
            <person name="Nai Y.S."/>
            <person name="Yu J.S."/>
            <person name="Lee M.R."/>
            <person name="Yang Y.T."/>
            <person name="Kim J.S."/>
        </authorList>
    </citation>
    <scope>NUCLEOTIDE SEQUENCE [LARGE SCALE GENOMIC DNA]</scope>
    <source>
        <strain evidence="4 5">JEF-007</strain>
    </source>
</reference>
<protein>
    <submittedName>
        <fullName evidence="4">Putative transcriptional regulatory protein</fullName>
    </submittedName>
</protein>
<dbReference type="Proteomes" id="UP000235728">
    <property type="component" value="Unassembled WGS sequence"/>
</dbReference>
<dbReference type="SMART" id="SM00066">
    <property type="entry name" value="GAL4"/>
    <property type="match status" value="1"/>
</dbReference>
<dbReference type="Pfam" id="PF00172">
    <property type="entry name" value="Zn_clus"/>
    <property type="match status" value="1"/>
</dbReference>
<dbReference type="GO" id="GO:0005634">
    <property type="term" value="C:nucleus"/>
    <property type="evidence" value="ECO:0007669"/>
    <property type="project" value="UniProtKB-SubCell"/>
</dbReference>
<evidence type="ECO:0000313" key="5">
    <source>
        <dbReference type="Proteomes" id="UP000235728"/>
    </source>
</evidence>
<dbReference type="PANTHER" id="PTHR31001:SF49">
    <property type="entry name" value="ZN(II)2CYS6 TRANSCRIPTION FACTOR (EUROFUNG)"/>
    <property type="match status" value="1"/>
</dbReference>
<comment type="caution">
    <text evidence="4">The sequence shown here is derived from an EMBL/GenBank/DDBJ whole genome shotgun (WGS) entry which is preliminary data.</text>
</comment>
<gene>
    <name evidence="4" type="ORF">BM221_005349</name>
</gene>
<dbReference type="Gene3D" id="4.10.240.10">
    <property type="entry name" value="Zn(2)-C6 fungal-type DNA-binding domain"/>
    <property type="match status" value="1"/>
</dbReference>
<comment type="subcellular location">
    <subcellularLocation>
        <location evidence="1">Nucleus</location>
    </subcellularLocation>
</comment>
<dbReference type="SUPFAM" id="SSF57701">
    <property type="entry name" value="Zn2/Cys6 DNA-binding domain"/>
    <property type="match status" value="1"/>
</dbReference>
<dbReference type="GO" id="GO:0008270">
    <property type="term" value="F:zinc ion binding"/>
    <property type="evidence" value="ECO:0007669"/>
    <property type="project" value="InterPro"/>
</dbReference>
<proteinExistence type="predicted"/>
<dbReference type="PROSITE" id="PS00463">
    <property type="entry name" value="ZN2_CY6_FUNGAL_1"/>
    <property type="match status" value="1"/>
</dbReference>
<organism evidence="4 5">
    <name type="scientific">Beauveria bassiana</name>
    <name type="common">White muscardine disease fungus</name>
    <name type="synonym">Tritirachium shiotae</name>
    <dbReference type="NCBI Taxonomy" id="176275"/>
    <lineage>
        <taxon>Eukaryota</taxon>
        <taxon>Fungi</taxon>
        <taxon>Dikarya</taxon>
        <taxon>Ascomycota</taxon>
        <taxon>Pezizomycotina</taxon>
        <taxon>Sordariomycetes</taxon>
        <taxon>Hypocreomycetidae</taxon>
        <taxon>Hypocreales</taxon>
        <taxon>Cordycipitaceae</taxon>
        <taxon>Beauveria</taxon>
    </lineage>
</organism>
<dbReference type="PANTHER" id="PTHR31001">
    <property type="entry name" value="UNCHARACTERIZED TRANSCRIPTIONAL REGULATORY PROTEIN"/>
    <property type="match status" value="1"/>
</dbReference>
<name>A0A2N6NNB7_BEABA</name>
<dbReference type="EMBL" id="MRVG01000005">
    <property type="protein sequence ID" value="PMB68767.1"/>
    <property type="molecule type" value="Genomic_DNA"/>
</dbReference>
<dbReference type="CDD" id="cd00067">
    <property type="entry name" value="GAL4"/>
    <property type="match status" value="1"/>
</dbReference>
<dbReference type="InterPro" id="IPR001138">
    <property type="entry name" value="Zn2Cys6_DnaBD"/>
</dbReference>
<keyword evidence="2" id="KW-0539">Nucleus</keyword>
<dbReference type="AlphaFoldDB" id="A0A2N6NNB7"/>
<evidence type="ECO:0000256" key="1">
    <source>
        <dbReference type="ARBA" id="ARBA00004123"/>
    </source>
</evidence>
<dbReference type="PROSITE" id="PS50048">
    <property type="entry name" value="ZN2_CY6_FUNGAL_2"/>
    <property type="match status" value="1"/>
</dbReference>
<feature type="domain" description="Zn(2)-C6 fungal-type" evidence="3">
    <location>
        <begin position="24"/>
        <end position="55"/>
    </location>
</feature>
<evidence type="ECO:0000256" key="2">
    <source>
        <dbReference type="ARBA" id="ARBA00023242"/>
    </source>
</evidence>
<evidence type="ECO:0000313" key="4">
    <source>
        <dbReference type="EMBL" id="PMB68767.1"/>
    </source>
</evidence>
<dbReference type="GO" id="GO:0000981">
    <property type="term" value="F:DNA-binding transcription factor activity, RNA polymerase II-specific"/>
    <property type="evidence" value="ECO:0007669"/>
    <property type="project" value="InterPro"/>
</dbReference>